<organism evidence="2 3">
    <name type="scientific">Spirosoma utsteinense</name>
    <dbReference type="NCBI Taxonomy" id="2585773"/>
    <lineage>
        <taxon>Bacteria</taxon>
        <taxon>Pseudomonadati</taxon>
        <taxon>Bacteroidota</taxon>
        <taxon>Cytophagia</taxon>
        <taxon>Cytophagales</taxon>
        <taxon>Cytophagaceae</taxon>
        <taxon>Spirosoma</taxon>
    </lineage>
</organism>
<evidence type="ECO:0000313" key="3">
    <source>
        <dbReference type="Proteomes" id="UP000700732"/>
    </source>
</evidence>
<keyword evidence="1" id="KW-0812">Transmembrane</keyword>
<protein>
    <recommendedName>
        <fullName evidence="4">O-antigen polysaccharide polymerase Wzy</fullName>
    </recommendedName>
</protein>
<feature type="transmembrane region" description="Helical" evidence="1">
    <location>
        <begin position="160"/>
        <end position="181"/>
    </location>
</feature>
<dbReference type="RefSeq" id="WP_186741222.1">
    <property type="nucleotide sequence ID" value="NZ_VFIA01000050.1"/>
</dbReference>
<keyword evidence="1" id="KW-0472">Membrane</keyword>
<evidence type="ECO:0000313" key="2">
    <source>
        <dbReference type="EMBL" id="MBC3794562.1"/>
    </source>
</evidence>
<comment type="caution">
    <text evidence="2">The sequence shown here is derived from an EMBL/GenBank/DDBJ whole genome shotgun (WGS) entry which is preliminary data.</text>
</comment>
<feature type="transmembrane region" description="Helical" evidence="1">
    <location>
        <begin position="201"/>
        <end position="219"/>
    </location>
</feature>
<feature type="transmembrane region" description="Helical" evidence="1">
    <location>
        <begin position="281"/>
        <end position="306"/>
    </location>
</feature>
<accession>A0ABR6WF49</accession>
<feature type="transmembrane region" description="Helical" evidence="1">
    <location>
        <begin position="228"/>
        <end position="245"/>
    </location>
</feature>
<name>A0ABR6WF49_9BACT</name>
<feature type="transmembrane region" description="Helical" evidence="1">
    <location>
        <begin position="449"/>
        <end position="471"/>
    </location>
</feature>
<feature type="transmembrane region" description="Helical" evidence="1">
    <location>
        <begin position="117"/>
        <end position="139"/>
    </location>
</feature>
<evidence type="ECO:0008006" key="4">
    <source>
        <dbReference type="Google" id="ProtNLM"/>
    </source>
</evidence>
<keyword evidence="1" id="KW-1133">Transmembrane helix</keyword>
<sequence>MNIQLGPAHLETTRLFKRPDTGFLSQFVFWSWVILVVAALLQSILFYSFNNLIAVGCVIAAWVLTTTILLRPLLLKNFPLSTFLIIGFVFTQFYFPLVFTLLEGKALIYNLQLPEEVFLHSILALLVLIITHTTYWTFAKQIGLSLKPSKLLSSAGIFNVPTDLQVWLMGFIGLVAMFYVHFYSPSVGHKVSGGGDKLVEALIPFTYAPFFIPFGKLYGKSDPPKAKLSLQLIAFTILLFVVSMGTNSRGAFMLGFTSVGFAFGLGLLLETLKTRLFTFKNIVIGFLTVWLFIGPIADIGTAMVMVRSFRSDTPRMELIALTLDAYTQKDALKAFQLDNNSKGEHWDEEYMDNIFLARFCNLKYNDASLLLASQLGSENADIYKFTIDHFLSSLPVPVLDFLNVNVDKESVNTVSFGDYLYYKVSADPWSLGVFRTGHFAGTGMAAFGWWYLLILGLGMLPIYMLYDILFVKKTTLDKNGNSDLILQFSFCGLLSLTSIFQFFPMESVEGIAAFLLRGWVQKIFLYAFIYHLTRPISAIVTILTSVRLQKAPLTRLDQTR</sequence>
<keyword evidence="3" id="KW-1185">Reference proteome</keyword>
<proteinExistence type="predicted"/>
<feature type="transmembrane region" description="Helical" evidence="1">
    <location>
        <begin position="27"/>
        <end position="46"/>
    </location>
</feature>
<feature type="transmembrane region" description="Helical" evidence="1">
    <location>
        <begin position="483"/>
        <end position="503"/>
    </location>
</feature>
<dbReference type="EMBL" id="VFIA01000050">
    <property type="protein sequence ID" value="MBC3794562.1"/>
    <property type="molecule type" value="Genomic_DNA"/>
</dbReference>
<feature type="transmembrane region" description="Helical" evidence="1">
    <location>
        <begin position="251"/>
        <end position="269"/>
    </location>
</feature>
<feature type="transmembrane region" description="Helical" evidence="1">
    <location>
        <begin position="82"/>
        <end position="102"/>
    </location>
</feature>
<gene>
    <name evidence="2" type="ORF">FH603_5091</name>
</gene>
<evidence type="ECO:0000256" key="1">
    <source>
        <dbReference type="SAM" id="Phobius"/>
    </source>
</evidence>
<dbReference type="Proteomes" id="UP000700732">
    <property type="component" value="Unassembled WGS sequence"/>
</dbReference>
<reference evidence="2 3" key="1">
    <citation type="submission" date="2019-06" db="EMBL/GenBank/DDBJ databases">
        <title>Spirosoma utsteinense sp. nov. isolated from Antarctic ice-free soils.</title>
        <authorList>
            <person name="Tahon G."/>
        </authorList>
    </citation>
    <scope>NUCLEOTIDE SEQUENCE [LARGE SCALE GENOMIC DNA]</scope>
    <source>
        <strain evidence="2 3">LMG 31447</strain>
    </source>
</reference>
<feature type="transmembrane region" description="Helical" evidence="1">
    <location>
        <begin position="523"/>
        <end position="546"/>
    </location>
</feature>
<feature type="transmembrane region" description="Helical" evidence="1">
    <location>
        <begin position="52"/>
        <end position="70"/>
    </location>
</feature>